<evidence type="ECO:0000313" key="4">
    <source>
        <dbReference type="EMBL" id="ESQ83781.1"/>
    </source>
</evidence>
<feature type="domain" description="FecR N-terminal" evidence="3">
    <location>
        <begin position="2"/>
        <end position="38"/>
    </location>
</feature>
<name>V4P6S5_9CAUL</name>
<protein>
    <recommendedName>
        <fullName evidence="6">FecR protein domain-containing protein</fullName>
    </recommendedName>
</protein>
<gene>
    <name evidence="4" type="ORF">ABENE_20125</name>
</gene>
<dbReference type="EMBL" id="AWGB01000068">
    <property type="protein sequence ID" value="ESQ83781.1"/>
    <property type="molecule type" value="Genomic_DNA"/>
</dbReference>
<dbReference type="PANTHER" id="PTHR30273">
    <property type="entry name" value="PERIPLASMIC SIGNAL SENSOR AND SIGMA FACTOR ACTIVATOR FECR-RELATED"/>
    <property type="match status" value="1"/>
</dbReference>
<dbReference type="eggNOG" id="COG3712">
    <property type="taxonomic scope" value="Bacteria"/>
</dbReference>
<dbReference type="STRING" id="1121022.GCA_000376105_03997"/>
<reference evidence="4 5" key="1">
    <citation type="journal article" date="2014" name="Nature">
        <title>Sequential evolution of bacterial morphology by co-option of a developmental regulator.</title>
        <authorList>
            <person name="Jiang C."/>
            <person name="Brown P.J."/>
            <person name="Ducret A."/>
            <person name="Brun Y.V."/>
        </authorList>
    </citation>
    <scope>NUCLEOTIDE SEQUENCE [LARGE SCALE GENOMIC DNA]</scope>
    <source>
        <strain evidence="4 5">DSM 16100</strain>
    </source>
</reference>
<accession>V4P6S5</accession>
<dbReference type="Gene3D" id="2.60.120.1440">
    <property type="match status" value="1"/>
</dbReference>
<feature type="transmembrane region" description="Helical" evidence="1">
    <location>
        <begin position="71"/>
        <end position="92"/>
    </location>
</feature>
<organism evidence="4 5">
    <name type="scientific">Asticcacaulis benevestitus DSM 16100 = ATCC BAA-896</name>
    <dbReference type="NCBI Taxonomy" id="1121022"/>
    <lineage>
        <taxon>Bacteria</taxon>
        <taxon>Pseudomonadati</taxon>
        <taxon>Pseudomonadota</taxon>
        <taxon>Alphaproteobacteria</taxon>
        <taxon>Caulobacterales</taxon>
        <taxon>Caulobacteraceae</taxon>
        <taxon>Asticcacaulis</taxon>
    </lineage>
</organism>
<dbReference type="GO" id="GO:0016989">
    <property type="term" value="F:sigma factor antagonist activity"/>
    <property type="evidence" value="ECO:0007669"/>
    <property type="project" value="TreeGrafter"/>
</dbReference>
<dbReference type="Pfam" id="PF04773">
    <property type="entry name" value="FecR"/>
    <property type="match status" value="1"/>
</dbReference>
<dbReference type="InterPro" id="IPR006860">
    <property type="entry name" value="FecR"/>
</dbReference>
<sequence>MEAAALWHIRLEDGACDLEAFERWRDADPRRAAAFARIVGTDHELNIVKADIAKHADRRRAEASDLTRRHMISVLLPLAGAALVGAALVAYLKGRAVTAKTRIGDRQSLSLPDGGRLELNTATEVKWHYTTKERTVWLKTGEIALTVPKGVQPCHIHVRGSEVVLDYGRLNIRSDGVSFEVLALEGACNILGPAPGASANRVVKENAPALLRNGERYEIKGVGPVVTKVDDNDRQAAEAWQSDELIFNGETLQAALVEYNRYLQRPIVMKDPSLAGLRLGGRFSTQSPTAFLNALESTFAIHVKEEGGQFNLTR</sequence>
<dbReference type="Pfam" id="PF16220">
    <property type="entry name" value="DUF4880"/>
    <property type="match status" value="1"/>
</dbReference>
<evidence type="ECO:0000259" key="2">
    <source>
        <dbReference type="Pfam" id="PF04773"/>
    </source>
</evidence>
<keyword evidence="1" id="KW-0812">Transmembrane</keyword>
<dbReference type="PATRIC" id="fig|1121022.4.peg.4123"/>
<dbReference type="PANTHER" id="PTHR30273:SF2">
    <property type="entry name" value="PROTEIN FECR"/>
    <property type="match status" value="1"/>
</dbReference>
<dbReference type="InterPro" id="IPR032623">
    <property type="entry name" value="FecR_N"/>
</dbReference>
<comment type="caution">
    <text evidence="4">The sequence shown here is derived from an EMBL/GenBank/DDBJ whole genome shotgun (WGS) entry which is preliminary data.</text>
</comment>
<proteinExistence type="predicted"/>
<evidence type="ECO:0000256" key="1">
    <source>
        <dbReference type="SAM" id="Phobius"/>
    </source>
</evidence>
<feature type="domain" description="FecR protein" evidence="2">
    <location>
        <begin position="99"/>
        <end position="187"/>
    </location>
</feature>
<dbReference type="PIRSF" id="PIRSF018266">
    <property type="entry name" value="FecR"/>
    <property type="match status" value="1"/>
</dbReference>
<dbReference type="Proteomes" id="UP000017837">
    <property type="component" value="Unassembled WGS sequence"/>
</dbReference>
<evidence type="ECO:0008006" key="6">
    <source>
        <dbReference type="Google" id="ProtNLM"/>
    </source>
</evidence>
<dbReference type="RefSeq" id="WP_018083682.1">
    <property type="nucleotide sequence ID" value="NZ_AQWM01000040.1"/>
</dbReference>
<keyword evidence="1" id="KW-1133">Transmembrane helix</keyword>
<keyword evidence="5" id="KW-1185">Reference proteome</keyword>
<dbReference type="AlphaFoldDB" id="V4P6S5"/>
<dbReference type="InterPro" id="IPR012373">
    <property type="entry name" value="Ferrdict_sens_TM"/>
</dbReference>
<evidence type="ECO:0000259" key="3">
    <source>
        <dbReference type="Pfam" id="PF16220"/>
    </source>
</evidence>
<keyword evidence="1" id="KW-0472">Membrane</keyword>
<evidence type="ECO:0000313" key="5">
    <source>
        <dbReference type="Proteomes" id="UP000017837"/>
    </source>
</evidence>
<dbReference type="Gene3D" id="3.55.50.30">
    <property type="match status" value="1"/>
</dbReference>